<gene>
    <name evidence="13" type="ORF">VHA01S_008_00710</name>
</gene>
<keyword evidence="4 11" id="KW-0285">Flavoprotein</keyword>
<sequence length="282" mass="31630">MPSYKTRFQMMGTFIDLMIHHQNGEQLLKECYLQLQDFAERFTVNEPNSELMRVNHNAGIRPVRVKPDLYQLLKKAQTVSVDSNNPFNIAIGPLIKTWRIGFKDAKLPSDSEINDKLNIVDPEHIVFNDEYQSVFLTKQGMQIDLGAIAKGYFADCIKHYLLSQNVKSGYINLGGNVVTIGYAEVDSPKAWNVGIQDPLSPRGKICRVVPLYNQSMVTSGVNERSFKHNGIQYHHLLDAKTGRPINTNIASITIISDLSVDGEIWSTAGFLSCIDSALSNRV</sequence>
<evidence type="ECO:0000256" key="5">
    <source>
        <dbReference type="ARBA" id="ARBA00022679"/>
    </source>
</evidence>
<keyword evidence="8 11" id="KW-0460">Magnesium</keyword>
<protein>
    <recommendedName>
        <fullName evidence="3 11">FAD:protein FMN transferase</fullName>
        <ecNumber evidence="2 11">2.7.1.180</ecNumber>
    </recommendedName>
    <alternativeName>
        <fullName evidence="9 11">Flavin transferase</fullName>
    </alternativeName>
</protein>
<evidence type="ECO:0000256" key="12">
    <source>
        <dbReference type="PIRSR" id="PIRSR006268-2"/>
    </source>
</evidence>
<keyword evidence="5 11" id="KW-0808">Transferase</keyword>
<proteinExistence type="inferred from homology"/>
<reference evidence="13 14" key="1">
    <citation type="submission" date="2013-10" db="EMBL/GenBank/DDBJ databases">
        <authorList>
            <person name="Ichikawa N."/>
            <person name="Kimura A."/>
            <person name="Ohji S."/>
            <person name="Hosoyama A."/>
            <person name="Fujita N."/>
        </authorList>
    </citation>
    <scope>NUCLEOTIDE SEQUENCE [LARGE SCALE GENOMIC DNA]</scope>
    <source>
        <strain evidence="13 14">NBRC 102217</strain>
    </source>
</reference>
<reference evidence="13 14" key="2">
    <citation type="submission" date="2013-11" db="EMBL/GenBank/DDBJ databases">
        <title>Whole genome shotgun sequence of Vibrio halioticoli NBRC 102217.</title>
        <authorList>
            <person name="Isaki S."/>
            <person name="Kimura A."/>
            <person name="Ohji S."/>
            <person name="Hosoyama A."/>
            <person name="Fujita N."/>
            <person name="Hashimoto M."/>
            <person name="Hosoyama Y."/>
            <person name="Yamazoe A."/>
        </authorList>
    </citation>
    <scope>NUCLEOTIDE SEQUENCE [LARGE SCALE GENOMIC DNA]</scope>
    <source>
        <strain evidence="13 14">NBRC 102217</strain>
    </source>
</reference>
<comment type="cofactor">
    <cofactor evidence="12">
        <name>Mg(2+)</name>
        <dbReference type="ChEBI" id="CHEBI:18420"/>
    </cofactor>
    <cofactor evidence="12">
        <name>Mn(2+)</name>
        <dbReference type="ChEBI" id="CHEBI:29035"/>
    </cofactor>
    <text evidence="12">Magnesium. Can also use manganese.</text>
</comment>
<comment type="catalytic activity">
    <reaction evidence="10 11">
        <text>L-threonyl-[protein] + FAD = FMN-L-threonyl-[protein] + AMP + H(+)</text>
        <dbReference type="Rhea" id="RHEA:36847"/>
        <dbReference type="Rhea" id="RHEA-COMP:11060"/>
        <dbReference type="Rhea" id="RHEA-COMP:11061"/>
        <dbReference type="ChEBI" id="CHEBI:15378"/>
        <dbReference type="ChEBI" id="CHEBI:30013"/>
        <dbReference type="ChEBI" id="CHEBI:57692"/>
        <dbReference type="ChEBI" id="CHEBI:74257"/>
        <dbReference type="ChEBI" id="CHEBI:456215"/>
        <dbReference type="EC" id="2.7.1.180"/>
    </reaction>
</comment>
<evidence type="ECO:0000313" key="13">
    <source>
        <dbReference type="EMBL" id="GAD88675.1"/>
    </source>
</evidence>
<dbReference type="Proteomes" id="UP000017800">
    <property type="component" value="Unassembled WGS sequence"/>
</dbReference>
<evidence type="ECO:0000256" key="10">
    <source>
        <dbReference type="ARBA" id="ARBA00048540"/>
    </source>
</evidence>
<evidence type="ECO:0000256" key="1">
    <source>
        <dbReference type="ARBA" id="ARBA00008282"/>
    </source>
</evidence>
<evidence type="ECO:0000313" key="14">
    <source>
        <dbReference type="Proteomes" id="UP000017800"/>
    </source>
</evidence>
<dbReference type="GO" id="GO:0046872">
    <property type="term" value="F:metal ion binding"/>
    <property type="evidence" value="ECO:0007669"/>
    <property type="project" value="UniProtKB-UniRule"/>
</dbReference>
<dbReference type="SUPFAM" id="SSF143631">
    <property type="entry name" value="ApbE-like"/>
    <property type="match status" value="1"/>
</dbReference>
<evidence type="ECO:0000256" key="8">
    <source>
        <dbReference type="ARBA" id="ARBA00022842"/>
    </source>
</evidence>
<accession>V5HGW0</accession>
<evidence type="ECO:0000256" key="11">
    <source>
        <dbReference type="PIRNR" id="PIRNR006268"/>
    </source>
</evidence>
<dbReference type="InterPro" id="IPR024932">
    <property type="entry name" value="ApbE"/>
</dbReference>
<comment type="similarity">
    <text evidence="1 11">Belongs to the ApbE family.</text>
</comment>
<dbReference type="GO" id="GO:0016740">
    <property type="term" value="F:transferase activity"/>
    <property type="evidence" value="ECO:0007669"/>
    <property type="project" value="UniProtKB-UniRule"/>
</dbReference>
<evidence type="ECO:0000256" key="2">
    <source>
        <dbReference type="ARBA" id="ARBA00011955"/>
    </source>
</evidence>
<dbReference type="EC" id="2.7.1.180" evidence="2 11"/>
<evidence type="ECO:0000256" key="9">
    <source>
        <dbReference type="ARBA" id="ARBA00031306"/>
    </source>
</evidence>
<feature type="binding site" evidence="12">
    <location>
        <position position="267"/>
    </location>
    <ligand>
        <name>Mg(2+)</name>
        <dbReference type="ChEBI" id="CHEBI:18420"/>
    </ligand>
</feature>
<evidence type="ECO:0000256" key="6">
    <source>
        <dbReference type="ARBA" id="ARBA00022723"/>
    </source>
</evidence>
<keyword evidence="14" id="KW-1185">Reference proteome</keyword>
<dbReference type="PIRSF" id="PIRSF006268">
    <property type="entry name" value="ApbE"/>
    <property type="match status" value="1"/>
</dbReference>
<dbReference type="EMBL" id="BAUJ01000008">
    <property type="protein sequence ID" value="GAD88675.1"/>
    <property type="molecule type" value="Genomic_DNA"/>
</dbReference>
<organism evidence="13 14">
    <name type="scientific">Vibrio halioticoli NBRC 102217</name>
    <dbReference type="NCBI Taxonomy" id="1219072"/>
    <lineage>
        <taxon>Bacteria</taxon>
        <taxon>Pseudomonadati</taxon>
        <taxon>Pseudomonadota</taxon>
        <taxon>Gammaproteobacteria</taxon>
        <taxon>Vibrionales</taxon>
        <taxon>Vibrionaceae</taxon>
        <taxon>Vibrio</taxon>
    </lineage>
</organism>
<dbReference type="AlphaFoldDB" id="V5HGW0"/>
<dbReference type="InterPro" id="IPR003374">
    <property type="entry name" value="ApbE-like_sf"/>
</dbReference>
<dbReference type="PANTHER" id="PTHR30040:SF2">
    <property type="entry name" value="FAD:PROTEIN FMN TRANSFERASE"/>
    <property type="match status" value="1"/>
</dbReference>
<name>V5HGW0_9VIBR</name>
<keyword evidence="7 11" id="KW-0274">FAD</keyword>
<dbReference type="eggNOG" id="COG1477">
    <property type="taxonomic scope" value="Bacteria"/>
</dbReference>
<evidence type="ECO:0000256" key="3">
    <source>
        <dbReference type="ARBA" id="ARBA00016337"/>
    </source>
</evidence>
<dbReference type="Pfam" id="PF02424">
    <property type="entry name" value="ApbE"/>
    <property type="match status" value="1"/>
</dbReference>
<comment type="caution">
    <text evidence="13">The sequence shown here is derived from an EMBL/GenBank/DDBJ whole genome shotgun (WGS) entry which is preliminary data.</text>
</comment>
<evidence type="ECO:0000256" key="4">
    <source>
        <dbReference type="ARBA" id="ARBA00022630"/>
    </source>
</evidence>
<dbReference type="Gene3D" id="3.10.520.10">
    <property type="entry name" value="ApbE-like domains"/>
    <property type="match status" value="1"/>
</dbReference>
<keyword evidence="6 11" id="KW-0479">Metal-binding</keyword>
<dbReference type="PANTHER" id="PTHR30040">
    <property type="entry name" value="THIAMINE BIOSYNTHESIS LIPOPROTEIN APBE"/>
    <property type="match status" value="1"/>
</dbReference>
<evidence type="ECO:0000256" key="7">
    <source>
        <dbReference type="ARBA" id="ARBA00022827"/>
    </source>
</evidence>
<feature type="binding site" evidence="12">
    <location>
        <position position="147"/>
    </location>
    <ligand>
        <name>Mg(2+)</name>
        <dbReference type="ChEBI" id="CHEBI:18420"/>
    </ligand>
</feature>